<organism evidence="1 2">
    <name type="scientific">Syphacia muris</name>
    <dbReference type="NCBI Taxonomy" id="451379"/>
    <lineage>
        <taxon>Eukaryota</taxon>
        <taxon>Metazoa</taxon>
        <taxon>Ecdysozoa</taxon>
        <taxon>Nematoda</taxon>
        <taxon>Chromadorea</taxon>
        <taxon>Rhabditida</taxon>
        <taxon>Spirurina</taxon>
        <taxon>Oxyuridomorpha</taxon>
        <taxon>Oxyuroidea</taxon>
        <taxon>Oxyuridae</taxon>
        <taxon>Syphacia</taxon>
    </lineage>
</organism>
<evidence type="ECO:0000313" key="2">
    <source>
        <dbReference type="WBParaSite" id="SMUV_0000754401-mRNA-1"/>
    </source>
</evidence>
<dbReference type="WBParaSite" id="SMUV_0000754401-mRNA-1">
    <property type="protein sequence ID" value="SMUV_0000754401-mRNA-1"/>
    <property type="gene ID" value="SMUV_0000754401"/>
</dbReference>
<protein>
    <submittedName>
        <fullName evidence="2">CASPASE_P10 domain-containing protein</fullName>
    </submittedName>
</protein>
<reference evidence="2" key="1">
    <citation type="submission" date="2017-02" db="UniProtKB">
        <authorList>
            <consortium name="WormBaseParasite"/>
        </authorList>
    </citation>
    <scope>IDENTIFICATION</scope>
</reference>
<dbReference type="AlphaFoldDB" id="A0A0N5ARZ8"/>
<keyword evidence="1" id="KW-1185">Reference proteome</keyword>
<dbReference type="Proteomes" id="UP000046393">
    <property type="component" value="Unplaced"/>
</dbReference>
<accession>A0A0N5ARZ8</accession>
<proteinExistence type="predicted"/>
<name>A0A0N5ARZ8_9BILA</name>
<sequence length="157" mass="18244">MYYKCILDDEEISAEMEARIERDRRVEGSVKRLFDGAREIGVEFERLFRCKLHHQLESDVAQSLMLTTFSRMCLERNDTSGKEIIAFNPDNTISGMRKQANSGFSNSLCLLLIKFIDVAVFVQDCSRQRRQLERFLSIEKGGKKQLQKLLKNFKAQV</sequence>
<evidence type="ECO:0000313" key="1">
    <source>
        <dbReference type="Proteomes" id="UP000046393"/>
    </source>
</evidence>